<dbReference type="EMBL" id="LDWR01000027">
    <property type="protein sequence ID" value="KML56364.1"/>
    <property type="molecule type" value="Genomic_DNA"/>
</dbReference>
<keyword evidence="1" id="KW-0175">Coiled coil</keyword>
<evidence type="ECO:0008006" key="5">
    <source>
        <dbReference type="Google" id="ProtNLM"/>
    </source>
</evidence>
<protein>
    <recommendedName>
        <fullName evidence="5">DUF2514 family protein</fullName>
    </recommendedName>
</protein>
<evidence type="ECO:0000256" key="1">
    <source>
        <dbReference type="SAM" id="Coils"/>
    </source>
</evidence>
<feature type="transmembrane region" description="Helical" evidence="2">
    <location>
        <begin position="6"/>
        <end position="24"/>
    </location>
</feature>
<accession>A0A0J5WNZ5</accession>
<dbReference type="Proteomes" id="UP000036338">
    <property type="component" value="Unassembled WGS sequence"/>
</dbReference>
<dbReference type="PATRIC" id="fig|292.27.peg.3224"/>
<evidence type="ECO:0000313" key="4">
    <source>
        <dbReference type="Proteomes" id="UP000036338"/>
    </source>
</evidence>
<comment type="caution">
    <text evidence="3">The sequence shown here is derived from an EMBL/GenBank/DDBJ whole genome shotgun (WGS) entry which is preliminary data.</text>
</comment>
<evidence type="ECO:0000313" key="3">
    <source>
        <dbReference type="EMBL" id="KML56364.1"/>
    </source>
</evidence>
<keyword evidence="2" id="KW-0472">Membrane</keyword>
<organism evidence="3 4">
    <name type="scientific">Burkholderia cepacia</name>
    <name type="common">Pseudomonas cepacia</name>
    <dbReference type="NCBI Taxonomy" id="292"/>
    <lineage>
        <taxon>Bacteria</taxon>
        <taxon>Pseudomonadati</taxon>
        <taxon>Pseudomonadota</taxon>
        <taxon>Betaproteobacteria</taxon>
        <taxon>Burkholderiales</taxon>
        <taxon>Burkholderiaceae</taxon>
        <taxon>Burkholderia</taxon>
        <taxon>Burkholderia cepacia complex</taxon>
    </lineage>
</organism>
<dbReference type="AlphaFoldDB" id="A0A0J5WNZ5"/>
<keyword evidence="2" id="KW-0812">Transmembrane</keyword>
<feature type="coiled-coil region" evidence="1">
    <location>
        <begin position="37"/>
        <end position="64"/>
    </location>
</feature>
<dbReference type="InterPro" id="IPR019659">
    <property type="entry name" value="DUF2514"/>
</dbReference>
<keyword evidence="2" id="KW-1133">Transmembrane helix</keyword>
<dbReference type="Pfam" id="PF10721">
    <property type="entry name" value="DUF2514"/>
    <property type="match status" value="1"/>
</dbReference>
<dbReference type="RefSeq" id="WP_048246768.1">
    <property type="nucleotide sequence ID" value="NZ_LDWR01000027.1"/>
</dbReference>
<sequence length="164" mass="17539">MTWLDPRIWLAVIVAIFVGAATGYSKGHRDADRSARVADQARQIDDLKTERNEIRRRLAAQQEIATDAAKERDQARADAAVADGAADGLRRQVVALVADVRRAGASAGSASAVDALDLLADLFGRADERAGELAKIADERGIAGQQCERSYDALIGDAQTNLPQ</sequence>
<proteinExistence type="predicted"/>
<evidence type="ECO:0000256" key="2">
    <source>
        <dbReference type="SAM" id="Phobius"/>
    </source>
</evidence>
<reference evidence="3 4" key="1">
    <citation type="submission" date="2015-05" db="EMBL/GenBank/DDBJ databases">
        <title>Draft genome of Burkholderia cepacia LK29.</title>
        <authorList>
            <person name="Chan X.Y."/>
        </authorList>
    </citation>
    <scope>NUCLEOTIDE SEQUENCE [LARGE SCALE GENOMIC DNA]</scope>
    <source>
        <strain evidence="3 4">LK29</strain>
    </source>
</reference>
<name>A0A0J5WNZ5_BURCE</name>
<gene>
    <name evidence="3" type="ORF">VL15_16245</name>
</gene>